<dbReference type="EMBL" id="BOML01000071">
    <property type="protein sequence ID" value="GIE06941.1"/>
    <property type="molecule type" value="Genomic_DNA"/>
</dbReference>
<accession>A0ABQ3ZAT3</accession>
<evidence type="ECO:0000313" key="2">
    <source>
        <dbReference type="Proteomes" id="UP000637628"/>
    </source>
</evidence>
<proteinExistence type="predicted"/>
<evidence type="ECO:0000313" key="1">
    <source>
        <dbReference type="EMBL" id="GIE06941.1"/>
    </source>
</evidence>
<dbReference type="RefSeq" id="WP_275414766.1">
    <property type="nucleotide sequence ID" value="NZ_BAAATX010000028.1"/>
</dbReference>
<comment type="caution">
    <text evidence="1">The sequence shown here is derived from an EMBL/GenBank/DDBJ whole genome shotgun (WGS) entry which is preliminary data.</text>
</comment>
<name>A0ABQ3ZAT3_9ACTN</name>
<organism evidence="1 2">
    <name type="scientific">Paractinoplanes durhamensis</name>
    <dbReference type="NCBI Taxonomy" id="113563"/>
    <lineage>
        <taxon>Bacteria</taxon>
        <taxon>Bacillati</taxon>
        <taxon>Actinomycetota</taxon>
        <taxon>Actinomycetes</taxon>
        <taxon>Micromonosporales</taxon>
        <taxon>Micromonosporaceae</taxon>
        <taxon>Paractinoplanes</taxon>
    </lineage>
</organism>
<gene>
    <name evidence="1" type="ORF">Adu01nite_82910</name>
</gene>
<protein>
    <submittedName>
        <fullName evidence="1">Uncharacterized protein</fullName>
    </submittedName>
</protein>
<dbReference type="Proteomes" id="UP000637628">
    <property type="component" value="Unassembled WGS sequence"/>
</dbReference>
<keyword evidence="2" id="KW-1185">Reference proteome</keyword>
<reference evidence="1 2" key="1">
    <citation type="submission" date="2021-01" db="EMBL/GenBank/DDBJ databases">
        <title>Whole genome shotgun sequence of Actinoplanes durhamensis NBRC 14914.</title>
        <authorList>
            <person name="Komaki H."/>
            <person name="Tamura T."/>
        </authorList>
    </citation>
    <scope>NUCLEOTIDE SEQUENCE [LARGE SCALE GENOMIC DNA]</scope>
    <source>
        <strain evidence="1 2">NBRC 14914</strain>
    </source>
</reference>
<sequence length="42" mass="4753">MMASYERRPAFIAENRNPRMRAGGERIGAYLAAYQGLRAAHE</sequence>